<evidence type="ECO:0000313" key="3">
    <source>
        <dbReference type="Proteomes" id="UP000005824"/>
    </source>
</evidence>
<dbReference type="InParanoid" id="B4D867"/>
<dbReference type="AlphaFoldDB" id="B4D867"/>
<proteinExistence type="predicted"/>
<keyword evidence="1" id="KW-1133">Transmembrane helix</keyword>
<keyword evidence="1" id="KW-0472">Membrane</keyword>
<keyword evidence="1" id="KW-0812">Transmembrane</keyword>
<evidence type="ECO:0000256" key="1">
    <source>
        <dbReference type="SAM" id="Phobius"/>
    </source>
</evidence>
<protein>
    <recommendedName>
        <fullName evidence="4">Fimbrial assembly family protein</fullName>
    </recommendedName>
</protein>
<dbReference type="Proteomes" id="UP000005824">
    <property type="component" value="Unassembled WGS sequence"/>
</dbReference>
<keyword evidence="3" id="KW-1185">Reference proteome</keyword>
<accession>B4D867</accession>
<dbReference type="STRING" id="497964.CfE428DRAFT_5107"/>
<evidence type="ECO:0008006" key="4">
    <source>
        <dbReference type="Google" id="ProtNLM"/>
    </source>
</evidence>
<organism evidence="2 3">
    <name type="scientific">Chthoniobacter flavus Ellin428</name>
    <dbReference type="NCBI Taxonomy" id="497964"/>
    <lineage>
        <taxon>Bacteria</taxon>
        <taxon>Pseudomonadati</taxon>
        <taxon>Verrucomicrobiota</taxon>
        <taxon>Spartobacteria</taxon>
        <taxon>Chthoniobacterales</taxon>
        <taxon>Chthoniobacteraceae</taxon>
        <taxon>Chthoniobacter</taxon>
    </lineage>
</organism>
<name>B4D867_9BACT</name>
<sequence>MKRPSDALFSLTPQAEGWAVWRDAQRQHVAPTLSEALALLPGASAFEFAMPCYPLIIERLRLPATEREDLAGMMQLQWEKSLPFSPEEIVGAFMVLGSTDGDSVVWSVAAALDSLAEFDETWSKANRWPQRVAPYVCHVAASCPAGETVLVLYVEQRHWVVAVVEDRRPGWVQVMSASDAAGFATEFPSLMLTLGMDDVPSEFARVLVAPEIVGCEDTLRSVTQAPIEALPLITPAAQVDIDLLPPHWQVSAQQHQQGKAWRKRALAVAAVCLVFVVAGIVDLLVLQYQSSRLESELKAQRPALSLLQTRQARFNSLAPAVDPHHYAIELLFLLNRCLPGESVRLTEFDQMPQEWRVVGEAASASQAIDYLSRLKHDPDLGAGDISADPPRLLANEKAQFQVIGKP</sequence>
<comment type="caution">
    <text evidence="2">The sequence shown here is derived from an EMBL/GenBank/DDBJ whole genome shotgun (WGS) entry which is preliminary data.</text>
</comment>
<dbReference type="EMBL" id="ABVL01000020">
    <property type="protein sequence ID" value="EDY17421.1"/>
    <property type="molecule type" value="Genomic_DNA"/>
</dbReference>
<dbReference type="RefSeq" id="WP_006982428.1">
    <property type="nucleotide sequence ID" value="NZ_ABVL01000020.1"/>
</dbReference>
<reference evidence="2 3" key="1">
    <citation type="journal article" date="2011" name="J. Bacteriol.">
        <title>Genome sequence of Chthoniobacter flavus Ellin428, an aerobic heterotrophic soil bacterium.</title>
        <authorList>
            <person name="Kant R."/>
            <person name="van Passel M.W."/>
            <person name="Palva A."/>
            <person name="Lucas S."/>
            <person name="Lapidus A."/>
            <person name="Glavina Del Rio T."/>
            <person name="Dalin E."/>
            <person name="Tice H."/>
            <person name="Bruce D."/>
            <person name="Goodwin L."/>
            <person name="Pitluck S."/>
            <person name="Larimer F.W."/>
            <person name="Land M.L."/>
            <person name="Hauser L."/>
            <person name="Sangwan P."/>
            <person name="de Vos W.M."/>
            <person name="Janssen P.H."/>
            <person name="Smidt H."/>
        </authorList>
    </citation>
    <scope>NUCLEOTIDE SEQUENCE [LARGE SCALE GENOMIC DNA]</scope>
    <source>
        <strain evidence="2 3">Ellin428</strain>
    </source>
</reference>
<feature type="transmembrane region" description="Helical" evidence="1">
    <location>
        <begin position="265"/>
        <end position="288"/>
    </location>
</feature>
<gene>
    <name evidence="2" type="ORF">CfE428DRAFT_5107</name>
</gene>
<evidence type="ECO:0000313" key="2">
    <source>
        <dbReference type="EMBL" id="EDY17421.1"/>
    </source>
</evidence>